<dbReference type="Proteomes" id="UP000812966">
    <property type="component" value="Unassembled WGS sequence"/>
</dbReference>
<dbReference type="EMBL" id="JABELV010000004">
    <property type="protein sequence ID" value="KAG7575388.1"/>
    <property type="molecule type" value="Genomic_DNA"/>
</dbReference>
<evidence type="ECO:0000256" key="2">
    <source>
        <dbReference type="ARBA" id="ARBA00023163"/>
    </source>
</evidence>
<dbReference type="SUPFAM" id="SSF50978">
    <property type="entry name" value="WD40 repeat-like"/>
    <property type="match status" value="1"/>
</dbReference>
<accession>A0A8K0NVS4</accession>
<comment type="caution">
    <text evidence="5">The sequence shown here is derived from an EMBL/GenBank/DDBJ whole genome shotgun (WGS) entry which is preliminary data.</text>
</comment>
<feature type="compositionally biased region" description="Basic and acidic residues" evidence="4">
    <location>
        <begin position="71"/>
        <end position="80"/>
    </location>
</feature>
<dbReference type="InterPro" id="IPR036322">
    <property type="entry name" value="WD40_repeat_dom_sf"/>
</dbReference>
<evidence type="ECO:0000313" key="5">
    <source>
        <dbReference type="EMBL" id="KAG7575388.1"/>
    </source>
</evidence>
<proteinExistence type="predicted"/>
<dbReference type="OrthoDB" id="4703at2759"/>
<protein>
    <submittedName>
        <fullName evidence="5">Uncharacterized protein</fullName>
    </submittedName>
</protein>
<dbReference type="GO" id="GO:0005634">
    <property type="term" value="C:nucleus"/>
    <property type="evidence" value="ECO:0007669"/>
    <property type="project" value="UniProtKB-SubCell"/>
</dbReference>
<feature type="compositionally biased region" description="Acidic residues" evidence="4">
    <location>
        <begin position="46"/>
        <end position="56"/>
    </location>
</feature>
<dbReference type="InterPro" id="IPR015943">
    <property type="entry name" value="WD40/YVTN_repeat-like_dom_sf"/>
</dbReference>
<evidence type="ECO:0000313" key="6">
    <source>
        <dbReference type="Proteomes" id="UP000812966"/>
    </source>
</evidence>
<dbReference type="PANTHER" id="PTHR15052:SF2">
    <property type="entry name" value="GENERAL TRANSCRIPTION FACTOR 3C POLYPEPTIDE 2"/>
    <property type="match status" value="1"/>
</dbReference>
<organism evidence="5 6">
    <name type="scientific">Filobasidium floriforme</name>
    <dbReference type="NCBI Taxonomy" id="5210"/>
    <lineage>
        <taxon>Eukaryota</taxon>
        <taxon>Fungi</taxon>
        <taxon>Dikarya</taxon>
        <taxon>Basidiomycota</taxon>
        <taxon>Agaricomycotina</taxon>
        <taxon>Tremellomycetes</taxon>
        <taxon>Filobasidiales</taxon>
        <taxon>Filobasidiaceae</taxon>
        <taxon>Filobasidium</taxon>
    </lineage>
</organism>
<feature type="region of interest" description="Disordered" evidence="4">
    <location>
        <begin position="1"/>
        <end position="139"/>
    </location>
</feature>
<dbReference type="AlphaFoldDB" id="A0A8K0NVS4"/>
<comment type="subcellular location">
    <subcellularLocation>
        <location evidence="1">Nucleus</location>
    </subcellularLocation>
</comment>
<dbReference type="InterPro" id="IPR052416">
    <property type="entry name" value="GTF3C_component"/>
</dbReference>
<dbReference type="PANTHER" id="PTHR15052">
    <property type="entry name" value="RNA POLYMERASE III TRANSCRIPTION INITIATION FACTOR COMPLEX SUBUNIT"/>
    <property type="match status" value="1"/>
</dbReference>
<dbReference type="SMART" id="SM00320">
    <property type="entry name" value="WD40"/>
    <property type="match status" value="4"/>
</dbReference>
<sequence>MSSADEAGPSRRSGRRTPRIRYDVSSAFDGIEGIDDGPRRPPSTDPTDDSNASDDYGEPKGKGKGRASHQGRVESPHSDSEYDEDEIDAEVEADEADIRMNNMDVDSSMDEDEDEDEYEGSVAERKPKRRPPRRGKSLEAFRLQEITPRDDHDVPDDKAVVDFNTICDPGYNYGHKYIIRRDQPRRPNAIRFTQTPVRPLGLSRLKEKPHLGRLSEVEYTDESDCGTKEKYNSLLEILHAVPSEIPWDLWKGEGWWSDCWTYDAEGKANWTSRSVIDVGLHEVGRLKKEDMRYLNADQAKPYLAERNRPNLTLILGLDNEAAEMKEEKIETKMFDSRKLGGSSQRQANLFDAGGYVSGLEWCPMSETESSRRNFELYLAVATLDPATQPNRTGGLAPDLKGALQIWTVSPGSGINETGLQEEFFDAANDADMKCSLVLCIEGGPIIDFKWMPVGCCDEVGSDTIPKIGIISAVMTDGTIRFFSVPDPRQAGSDPVFVHVEALLILGAEDGAAMSLDWGSSSMLAVGLSNGSVCIWDNVVDLLTGDETILLPTNRMPIHTSAVQTVRWARMPAADAHDRTRLDLPPPYLLSASWDGTLYLVDMRDSTFMCDIEGQPRFHGALDWSGFMESILWVDSEYYGLLVKMRRYTQFGTYRTQSHEGPLTCFGASDYHGMLVSGGADGVVGWTNSVQNALRYKKTEMITGELYQLDLNRNTGEYRMLGRMLPETSALMRKLVVTGKGDRLKKASPSWSPDISITSLAWNNGNGIGRAGMIASASASGLCRIDYMQGYKEESKLAQFRARIGRKEGKAPAGDSDEDDDE</sequence>
<reference evidence="5" key="1">
    <citation type="submission" date="2020-04" db="EMBL/GenBank/DDBJ databases">
        <title>Analysis of mating type loci in Filobasidium floriforme.</title>
        <authorList>
            <person name="Nowrousian M."/>
        </authorList>
    </citation>
    <scope>NUCLEOTIDE SEQUENCE</scope>
    <source>
        <strain evidence="5">CBS 6242</strain>
    </source>
</reference>
<evidence type="ECO:0000256" key="4">
    <source>
        <dbReference type="SAM" id="MobiDB-lite"/>
    </source>
</evidence>
<dbReference type="GO" id="GO:0000127">
    <property type="term" value="C:transcription factor TFIIIC complex"/>
    <property type="evidence" value="ECO:0007669"/>
    <property type="project" value="TreeGrafter"/>
</dbReference>
<dbReference type="Gene3D" id="2.130.10.10">
    <property type="entry name" value="YVTN repeat-like/Quinoprotein amine dehydrogenase"/>
    <property type="match status" value="1"/>
</dbReference>
<gene>
    <name evidence="5" type="ORF">FFLO_00378</name>
</gene>
<keyword evidence="6" id="KW-1185">Reference proteome</keyword>
<keyword evidence="3" id="KW-0539">Nucleus</keyword>
<feature type="compositionally biased region" description="Acidic residues" evidence="4">
    <location>
        <begin position="107"/>
        <end position="119"/>
    </location>
</feature>
<feature type="compositionally biased region" description="Basic residues" evidence="4">
    <location>
        <begin position="126"/>
        <end position="135"/>
    </location>
</feature>
<keyword evidence="2" id="KW-0804">Transcription</keyword>
<name>A0A8K0NVS4_9TREE</name>
<dbReference type="InterPro" id="IPR001680">
    <property type="entry name" value="WD40_rpt"/>
</dbReference>
<evidence type="ECO:0000256" key="1">
    <source>
        <dbReference type="ARBA" id="ARBA00004123"/>
    </source>
</evidence>
<evidence type="ECO:0000256" key="3">
    <source>
        <dbReference type="ARBA" id="ARBA00023242"/>
    </source>
</evidence>
<dbReference type="GO" id="GO:0006383">
    <property type="term" value="P:transcription by RNA polymerase III"/>
    <property type="evidence" value="ECO:0007669"/>
    <property type="project" value="TreeGrafter"/>
</dbReference>
<feature type="compositionally biased region" description="Acidic residues" evidence="4">
    <location>
        <begin position="81"/>
        <end position="95"/>
    </location>
</feature>